<dbReference type="PROSITE" id="PS51384">
    <property type="entry name" value="FAD_FR"/>
    <property type="match status" value="1"/>
</dbReference>
<evidence type="ECO:0000256" key="1">
    <source>
        <dbReference type="ARBA" id="ARBA00023002"/>
    </source>
</evidence>
<dbReference type="EMBL" id="JABFDY010000029">
    <property type="protein sequence ID" value="KAF7686215.1"/>
    <property type="molecule type" value="Genomic_DNA"/>
</dbReference>
<dbReference type="GO" id="GO:0005739">
    <property type="term" value="C:mitochondrion"/>
    <property type="evidence" value="ECO:0007669"/>
    <property type="project" value="TreeGrafter"/>
</dbReference>
<dbReference type="PANTHER" id="PTHR46505">
    <property type="entry name" value="OXIDOREDUCTASE NAD-BINDING DOMAIN-CONTAINING PROTEIN 1"/>
    <property type="match status" value="1"/>
</dbReference>
<reference evidence="4" key="1">
    <citation type="submission" date="2020-08" db="EMBL/GenBank/DDBJ databases">
        <title>Chromosome-level assembly of Southern catfish (Silurus meridionalis) provides insights into visual adaptation to the nocturnal and benthic lifestyles.</title>
        <authorList>
            <person name="Zhang Y."/>
            <person name="Wang D."/>
            <person name="Peng Z."/>
        </authorList>
    </citation>
    <scope>NUCLEOTIDE SEQUENCE</scope>
    <source>
        <strain evidence="4">SWU-2019-XX</strain>
        <tissue evidence="4">Muscle</tissue>
    </source>
</reference>
<keyword evidence="2" id="KW-0520">NAD</keyword>
<name>A0A8T0A3B7_SILME</name>
<dbReference type="Gene3D" id="2.40.30.10">
    <property type="entry name" value="Translation factors"/>
    <property type="match status" value="1"/>
</dbReference>
<proteinExistence type="predicted"/>
<dbReference type="InterPro" id="IPR052128">
    <property type="entry name" value="Oxidoreductase_NAD-binding"/>
</dbReference>
<dbReference type="InterPro" id="IPR017927">
    <property type="entry name" value="FAD-bd_FR_type"/>
</dbReference>
<comment type="caution">
    <text evidence="4">The sequence shown here is derived from an EMBL/GenBank/DDBJ whole genome shotgun (WGS) entry which is preliminary data.</text>
</comment>
<accession>A0A8T0A3B7</accession>
<keyword evidence="1" id="KW-0560">Oxidoreductase</keyword>
<dbReference type="PANTHER" id="PTHR46505:SF1">
    <property type="entry name" value="OXIDOREDUCTASE NAD-BINDING DOMAIN-CONTAINING PROTEIN 1"/>
    <property type="match status" value="1"/>
</dbReference>
<evidence type="ECO:0000256" key="2">
    <source>
        <dbReference type="ARBA" id="ARBA00023027"/>
    </source>
</evidence>
<dbReference type="GO" id="GO:0016491">
    <property type="term" value="F:oxidoreductase activity"/>
    <property type="evidence" value="ECO:0007669"/>
    <property type="project" value="UniProtKB-KW"/>
</dbReference>
<dbReference type="InterPro" id="IPR017938">
    <property type="entry name" value="Riboflavin_synthase-like_b-brl"/>
</dbReference>
<sequence length="136" mass="15175">MSLRRIFLTARCFVGASRSLQATSNMLCLMRNMSSQQADYLERTSSVNRQKAIFSARVCAISDESDTVKRLQLEVPHPDFSFHAGQWVDFFIPGMETVGGFSVCSSPGLLNREHIIELAVKTPTTHLHTGYTPSVH</sequence>
<dbReference type="SUPFAM" id="SSF63380">
    <property type="entry name" value="Riboflavin synthase domain-like"/>
    <property type="match status" value="1"/>
</dbReference>
<feature type="domain" description="FAD-binding FR-type" evidence="3">
    <location>
        <begin position="51"/>
        <end position="136"/>
    </location>
</feature>
<protein>
    <recommendedName>
        <fullName evidence="3">FAD-binding FR-type domain-containing protein</fullName>
    </recommendedName>
</protein>
<dbReference type="Proteomes" id="UP000606274">
    <property type="component" value="Unassembled WGS sequence"/>
</dbReference>
<organism evidence="4 5">
    <name type="scientific">Silurus meridionalis</name>
    <name type="common">Southern catfish</name>
    <name type="synonym">Silurus soldatovi meridionalis</name>
    <dbReference type="NCBI Taxonomy" id="175797"/>
    <lineage>
        <taxon>Eukaryota</taxon>
        <taxon>Metazoa</taxon>
        <taxon>Chordata</taxon>
        <taxon>Craniata</taxon>
        <taxon>Vertebrata</taxon>
        <taxon>Euteleostomi</taxon>
        <taxon>Actinopterygii</taxon>
        <taxon>Neopterygii</taxon>
        <taxon>Teleostei</taxon>
        <taxon>Ostariophysi</taxon>
        <taxon>Siluriformes</taxon>
        <taxon>Siluridae</taxon>
        <taxon>Silurus</taxon>
    </lineage>
</organism>
<evidence type="ECO:0000313" key="4">
    <source>
        <dbReference type="EMBL" id="KAF7686215.1"/>
    </source>
</evidence>
<evidence type="ECO:0000259" key="3">
    <source>
        <dbReference type="PROSITE" id="PS51384"/>
    </source>
</evidence>
<dbReference type="AlphaFoldDB" id="A0A8T0A3B7"/>
<evidence type="ECO:0000313" key="5">
    <source>
        <dbReference type="Proteomes" id="UP000606274"/>
    </source>
</evidence>
<keyword evidence="5" id="KW-1185">Reference proteome</keyword>
<gene>
    <name evidence="4" type="ORF">HF521_015577</name>
</gene>